<proteinExistence type="predicted"/>
<evidence type="ECO:0000256" key="1">
    <source>
        <dbReference type="ARBA" id="ARBA00022729"/>
    </source>
</evidence>
<dbReference type="EMBL" id="JABXBU010000003">
    <property type="protein sequence ID" value="KAF8792812.1"/>
    <property type="molecule type" value="Genomic_DNA"/>
</dbReference>
<dbReference type="InterPro" id="IPR036846">
    <property type="entry name" value="GM2-AP_sf"/>
</dbReference>
<evidence type="ECO:0000313" key="3">
    <source>
        <dbReference type="Proteomes" id="UP000807504"/>
    </source>
</evidence>
<organism evidence="2 3">
    <name type="scientific">Argiope bruennichi</name>
    <name type="common">Wasp spider</name>
    <name type="synonym">Aranea bruennichi</name>
    <dbReference type="NCBI Taxonomy" id="94029"/>
    <lineage>
        <taxon>Eukaryota</taxon>
        <taxon>Metazoa</taxon>
        <taxon>Ecdysozoa</taxon>
        <taxon>Arthropoda</taxon>
        <taxon>Chelicerata</taxon>
        <taxon>Arachnida</taxon>
        <taxon>Araneae</taxon>
        <taxon>Araneomorphae</taxon>
        <taxon>Entelegynae</taxon>
        <taxon>Araneoidea</taxon>
        <taxon>Araneidae</taxon>
        <taxon>Argiope</taxon>
    </lineage>
</organism>
<reference evidence="2" key="1">
    <citation type="journal article" date="2020" name="bioRxiv">
        <title>Chromosome-level reference genome of the European wasp spider Argiope bruennichi: a resource for studies on range expansion and evolutionary adaptation.</title>
        <authorList>
            <person name="Sheffer M.M."/>
            <person name="Hoppe A."/>
            <person name="Krehenwinkel H."/>
            <person name="Uhl G."/>
            <person name="Kuss A.W."/>
            <person name="Jensen L."/>
            <person name="Jensen C."/>
            <person name="Gillespie R.G."/>
            <person name="Hoff K.J."/>
            <person name="Prost S."/>
        </authorList>
    </citation>
    <scope>NUCLEOTIDE SEQUENCE</scope>
</reference>
<dbReference type="Gene3D" id="2.70.220.10">
    <property type="entry name" value="Ganglioside GM2 activator"/>
    <property type="match status" value="1"/>
</dbReference>
<keyword evidence="3" id="KW-1185">Reference proteome</keyword>
<sequence length="177" mass="19953">MRNIFSPSLPWARLEPCHSQEHRSLPADFRAGKQIINIRKLKIVPDPIQLDARRANISFDVQIEEDIPPLSKVHLKVWKIRSFLGFEWKHSTPCLFPSGCDVELCSFVQSLSLNVTLCPVKAQGLQNDGLSFEIPELGGFVRWFASGRYGVEMKISGPNSEQLSCYSLKGEVNGGRR</sequence>
<accession>A0A8T0FQE9</accession>
<gene>
    <name evidence="2" type="ORF">HNY73_004367</name>
</gene>
<keyword evidence="1" id="KW-0732">Signal</keyword>
<dbReference type="AlphaFoldDB" id="A0A8T0FQE9"/>
<comment type="caution">
    <text evidence="2">The sequence shown here is derived from an EMBL/GenBank/DDBJ whole genome shotgun (WGS) entry which is preliminary data.</text>
</comment>
<dbReference type="SUPFAM" id="SSF63707">
    <property type="entry name" value="Ganglioside M2 (gm2) activator"/>
    <property type="match status" value="1"/>
</dbReference>
<reference evidence="2" key="2">
    <citation type="submission" date="2020-06" db="EMBL/GenBank/DDBJ databases">
        <authorList>
            <person name="Sheffer M."/>
        </authorList>
    </citation>
    <scope>NUCLEOTIDE SEQUENCE</scope>
</reference>
<evidence type="ECO:0008006" key="4">
    <source>
        <dbReference type="Google" id="ProtNLM"/>
    </source>
</evidence>
<dbReference type="Proteomes" id="UP000807504">
    <property type="component" value="Unassembled WGS sequence"/>
</dbReference>
<protein>
    <recommendedName>
        <fullName evidence="4">MD-2-related lipid-recognition domain-containing protein</fullName>
    </recommendedName>
</protein>
<name>A0A8T0FQE9_ARGBR</name>
<evidence type="ECO:0000313" key="2">
    <source>
        <dbReference type="EMBL" id="KAF8792812.1"/>
    </source>
</evidence>